<name>A0A0D1WA88_ANEMI</name>
<reference evidence="3 5" key="2">
    <citation type="submission" date="2016-10" db="EMBL/GenBank/DDBJ databases">
        <authorList>
            <person name="de Groot N.N."/>
        </authorList>
    </citation>
    <scope>NUCLEOTIDE SEQUENCE [LARGE SCALE GENOMIC DNA]</scope>
    <source>
        <strain evidence="3 5">DSM 2895</strain>
    </source>
</reference>
<dbReference type="GeneID" id="42308838"/>
<dbReference type="RefSeq" id="WP_043066233.1">
    <property type="nucleotide sequence ID" value="NZ_JARLWO010000050.1"/>
</dbReference>
<accession>A0A0D1WA88</accession>
<reference evidence="2 4" key="1">
    <citation type="submission" date="2015-07" db="EMBL/GenBank/DDBJ databases">
        <title>Fjat-14205 dsm 2895.</title>
        <authorList>
            <person name="Liu B."/>
            <person name="Wang J."/>
            <person name="Zhu Y."/>
            <person name="Liu G."/>
            <person name="Chen Q."/>
            <person name="Chen Z."/>
            <person name="Lan J."/>
            <person name="Che J."/>
            <person name="Ge C."/>
            <person name="Shi H."/>
            <person name="Pan Z."/>
            <person name="Liu X."/>
        </authorList>
    </citation>
    <scope>NUCLEOTIDE SEQUENCE [LARGE SCALE GENOMIC DNA]</scope>
    <source>
        <strain evidence="2 4">DSM 2895</strain>
    </source>
</reference>
<feature type="region of interest" description="Disordered" evidence="1">
    <location>
        <begin position="36"/>
        <end position="70"/>
    </location>
</feature>
<dbReference type="Proteomes" id="UP000037269">
    <property type="component" value="Unassembled WGS sequence"/>
</dbReference>
<organism evidence="2 4">
    <name type="scientific">Aneurinibacillus migulanus</name>
    <name type="common">Bacillus migulanus</name>
    <dbReference type="NCBI Taxonomy" id="47500"/>
    <lineage>
        <taxon>Bacteria</taxon>
        <taxon>Bacillati</taxon>
        <taxon>Bacillota</taxon>
        <taxon>Bacilli</taxon>
        <taxon>Bacillales</taxon>
        <taxon>Paenibacillaceae</taxon>
        <taxon>Aneurinibacillus group</taxon>
        <taxon>Aneurinibacillus</taxon>
    </lineage>
</organism>
<keyword evidence="4" id="KW-1185">Reference proteome</keyword>
<evidence type="ECO:0000313" key="3">
    <source>
        <dbReference type="EMBL" id="SDK00348.1"/>
    </source>
</evidence>
<dbReference type="EMBL" id="FNED01000035">
    <property type="protein sequence ID" value="SDK00348.1"/>
    <property type="molecule type" value="Genomic_DNA"/>
</dbReference>
<gene>
    <name evidence="2" type="ORF">AF333_27305</name>
    <name evidence="3" type="ORF">SAMN04487909_13551</name>
</gene>
<sequence length="214" mass="23988">MKKPLYKKWWFWLLSLTMLVAIGYAGENKQRKDAVAAVAPSANSTRLAEQAKEKTTPTEEPKQEASNSKHQKLVLQFEQQIYEIEKTASAAGEKYNIVAEKFSNGQASLSDAYEAANNAKKECEAVQRAYNKLRVPAGLPDNISTLLAESKNKLSIAYSSKTKTMEYLMSFLHDKKPSSLEMMKKEGDFSNRLVLQGITKLMRAKELTGLKSEV</sequence>
<evidence type="ECO:0000256" key="1">
    <source>
        <dbReference type="SAM" id="MobiDB-lite"/>
    </source>
</evidence>
<proteinExistence type="predicted"/>
<evidence type="ECO:0000313" key="4">
    <source>
        <dbReference type="Proteomes" id="UP000037269"/>
    </source>
</evidence>
<dbReference type="AlphaFoldDB" id="A0A0D1WA88"/>
<protein>
    <submittedName>
        <fullName evidence="2">Uncharacterized protein</fullName>
    </submittedName>
</protein>
<dbReference type="EMBL" id="LGUG01000009">
    <property type="protein sequence ID" value="KON90754.1"/>
    <property type="molecule type" value="Genomic_DNA"/>
</dbReference>
<evidence type="ECO:0000313" key="5">
    <source>
        <dbReference type="Proteomes" id="UP000182836"/>
    </source>
</evidence>
<feature type="compositionally biased region" description="Basic and acidic residues" evidence="1">
    <location>
        <begin position="49"/>
        <end position="63"/>
    </location>
</feature>
<evidence type="ECO:0000313" key="2">
    <source>
        <dbReference type="EMBL" id="KON90754.1"/>
    </source>
</evidence>
<dbReference type="Proteomes" id="UP000182836">
    <property type="component" value="Unassembled WGS sequence"/>
</dbReference>
<dbReference type="PATRIC" id="fig|47500.8.peg.7219"/>